<dbReference type="Proteomes" id="UP000298180">
    <property type="component" value="Unassembled WGS sequence"/>
</dbReference>
<reference evidence="2 3" key="1">
    <citation type="submission" date="2019-03" db="EMBL/GenBank/DDBJ databases">
        <title>Ramlibacter henchirensis DSM 14656, whole genome shotgun sequence.</title>
        <authorList>
            <person name="Zhang X."/>
            <person name="Feng G."/>
            <person name="Zhu H."/>
        </authorList>
    </citation>
    <scope>NUCLEOTIDE SEQUENCE [LARGE SCALE GENOMIC DNA]</scope>
    <source>
        <strain evidence="2 3">DSM 14656</strain>
    </source>
</reference>
<dbReference type="OrthoDB" id="9907780at2"/>
<feature type="coiled-coil region" evidence="1">
    <location>
        <begin position="131"/>
        <end position="158"/>
    </location>
</feature>
<gene>
    <name evidence="2" type="ORF">EZ313_19290</name>
</gene>
<sequence>MRPSHATELAAAVAAALEQLDQYRMLLEELIRSPDDQSLYRRNSDAFDAMGGLTASLPQIRVCWVEVLISRFELLDAMGRATVVDRADGRLARVYEKHLTTLESFHRLCWQYISTLIVAPQRREAPPRSMLQIAQRRVLEAERRVKHQRDLIQQLEAHDADASDAHRLLRTMEKVLEVMYFNLNVARQRSG</sequence>
<keyword evidence="3" id="KW-1185">Reference proteome</keyword>
<keyword evidence="1" id="KW-0175">Coiled coil</keyword>
<protein>
    <submittedName>
        <fullName evidence="2">Uncharacterized protein</fullName>
    </submittedName>
</protein>
<dbReference type="EMBL" id="SMLM01000003">
    <property type="protein sequence ID" value="TFZ00601.1"/>
    <property type="molecule type" value="Genomic_DNA"/>
</dbReference>
<dbReference type="AlphaFoldDB" id="A0A4Z0BP54"/>
<evidence type="ECO:0000313" key="3">
    <source>
        <dbReference type="Proteomes" id="UP000298180"/>
    </source>
</evidence>
<name>A0A4Z0BP54_9BURK</name>
<evidence type="ECO:0000313" key="2">
    <source>
        <dbReference type="EMBL" id="TFZ00601.1"/>
    </source>
</evidence>
<organism evidence="2 3">
    <name type="scientific">Ramlibacter henchirensis</name>
    <dbReference type="NCBI Taxonomy" id="204072"/>
    <lineage>
        <taxon>Bacteria</taxon>
        <taxon>Pseudomonadati</taxon>
        <taxon>Pseudomonadota</taxon>
        <taxon>Betaproteobacteria</taxon>
        <taxon>Burkholderiales</taxon>
        <taxon>Comamonadaceae</taxon>
        <taxon>Ramlibacter</taxon>
    </lineage>
</organism>
<dbReference type="RefSeq" id="WP_135264941.1">
    <property type="nucleotide sequence ID" value="NZ_SMLM01000003.1"/>
</dbReference>
<proteinExistence type="predicted"/>
<accession>A0A4Z0BP54</accession>
<comment type="caution">
    <text evidence="2">The sequence shown here is derived from an EMBL/GenBank/DDBJ whole genome shotgun (WGS) entry which is preliminary data.</text>
</comment>
<evidence type="ECO:0000256" key="1">
    <source>
        <dbReference type="SAM" id="Coils"/>
    </source>
</evidence>